<dbReference type="EMBL" id="AWUE01022404">
    <property type="protein sequence ID" value="OMO58578.1"/>
    <property type="molecule type" value="Genomic_DNA"/>
</dbReference>
<name>A0A1R3GKG2_9ROSI</name>
<reference evidence="2" key="1">
    <citation type="submission" date="2013-09" db="EMBL/GenBank/DDBJ databases">
        <title>Corchorus olitorius genome sequencing.</title>
        <authorList>
            <person name="Alam M."/>
            <person name="Haque M.S."/>
            <person name="Islam M.S."/>
            <person name="Emdad E.M."/>
            <person name="Islam M.M."/>
            <person name="Ahmed B."/>
            <person name="Halim A."/>
            <person name="Hossen Q.M.M."/>
            <person name="Hossain M.Z."/>
            <person name="Ahmed R."/>
            <person name="Khan M.M."/>
            <person name="Islam R."/>
            <person name="Rashid M.M."/>
            <person name="Khan S.A."/>
            <person name="Rahman M.S."/>
            <person name="Alam M."/>
            <person name="Yahiya A.S."/>
            <person name="Khan M.S."/>
            <person name="Azam M.S."/>
            <person name="Haque T."/>
            <person name="Lashkar M.Z.H."/>
            <person name="Akhand A.I."/>
            <person name="Morshed G."/>
            <person name="Roy S."/>
            <person name="Uddin K.S."/>
            <person name="Rabeya T."/>
            <person name="Hossain A.S."/>
            <person name="Chowdhury A."/>
            <person name="Snigdha A.R."/>
            <person name="Mortoza M.S."/>
            <person name="Matin S.A."/>
            <person name="Hoque S.M.E."/>
            <person name="Islam M.K."/>
            <person name="Roy D.K."/>
            <person name="Haider R."/>
            <person name="Moosa M.M."/>
            <person name="Elias S.M."/>
            <person name="Hasan A.M."/>
            <person name="Jahan S."/>
            <person name="Shafiuddin M."/>
            <person name="Mahmood N."/>
            <person name="Shommy N.S."/>
        </authorList>
    </citation>
    <scope>NUCLEOTIDE SEQUENCE [LARGE SCALE GENOMIC DNA]</scope>
    <source>
        <strain evidence="2">cv. O-4</strain>
    </source>
</reference>
<dbReference type="AlphaFoldDB" id="A0A1R3GKG2"/>
<accession>A0A1R3GKG2</accession>
<comment type="caution">
    <text evidence="1">The sequence shown here is derived from an EMBL/GenBank/DDBJ whole genome shotgun (WGS) entry which is preliminary data.</text>
</comment>
<dbReference type="Proteomes" id="UP000187203">
    <property type="component" value="Unassembled WGS sequence"/>
</dbReference>
<gene>
    <name evidence="1" type="ORF">COLO4_34518</name>
</gene>
<keyword evidence="2" id="KW-1185">Reference proteome</keyword>
<protein>
    <submittedName>
        <fullName evidence="1">Uncharacterized protein</fullName>
    </submittedName>
</protein>
<evidence type="ECO:0000313" key="1">
    <source>
        <dbReference type="EMBL" id="OMO58578.1"/>
    </source>
</evidence>
<sequence>MEQVADSLSTDPAIFKLKSIDNICLWLHMAGTTMHAISLGSTLHFCAGKFWYTRHNEKISLHSAKVDVTIEDTREIGVVAFGKQAGKLARRLGSPGWKNDESSIPCEITQRRKQNMAELGTYCKNN</sequence>
<organism evidence="1 2">
    <name type="scientific">Corchorus olitorius</name>
    <dbReference type="NCBI Taxonomy" id="93759"/>
    <lineage>
        <taxon>Eukaryota</taxon>
        <taxon>Viridiplantae</taxon>
        <taxon>Streptophyta</taxon>
        <taxon>Embryophyta</taxon>
        <taxon>Tracheophyta</taxon>
        <taxon>Spermatophyta</taxon>
        <taxon>Magnoliopsida</taxon>
        <taxon>eudicotyledons</taxon>
        <taxon>Gunneridae</taxon>
        <taxon>Pentapetalae</taxon>
        <taxon>rosids</taxon>
        <taxon>malvids</taxon>
        <taxon>Malvales</taxon>
        <taxon>Malvaceae</taxon>
        <taxon>Grewioideae</taxon>
        <taxon>Apeibeae</taxon>
        <taxon>Corchorus</taxon>
    </lineage>
</organism>
<evidence type="ECO:0000313" key="2">
    <source>
        <dbReference type="Proteomes" id="UP000187203"/>
    </source>
</evidence>
<proteinExistence type="predicted"/>